<gene>
    <name evidence="2" type="ORF">XA68_13243</name>
</gene>
<dbReference type="PROSITE" id="PS50280">
    <property type="entry name" value="SET"/>
    <property type="match status" value="1"/>
</dbReference>
<dbReference type="SUPFAM" id="SSF82199">
    <property type="entry name" value="SET domain"/>
    <property type="match status" value="1"/>
</dbReference>
<dbReference type="InterPro" id="IPR001214">
    <property type="entry name" value="SET_dom"/>
</dbReference>
<dbReference type="PANTHER" id="PTHR13271">
    <property type="entry name" value="UNCHARACTERIZED PUTATIVE METHYLTRANSFERASE"/>
    <property type="match status" value="1"/>
</dbReference>
<evidence type="ECO:0000313" key="3">
    <source>
        <dbReference type="Proteomes" id="UP000037136"/>
    </source>
</evidence>
<protein>
    <recommendedName>
        <fullName evidence="1">SET domain-containing protein</fullName>
    </recommendedName>
</protein>
<dbReference type="EMBL" id="LAZP02000026">
    <property type="protein sequence ID" value="PFH62504.1"/>
    <property type="molecule type" value="Genomic_DNA"/>
</dbReference>
<evidence type="ECO:0000259" key="1">
    <source>
        <dbReference type="PROSITE" id="PS50280"/>
    </source>
</evidence>
<sequence>MEDEEEACRRLVEWATSHGAVLNGIAPRRVPERGGYGIMATRALKAKQTILTVPHVLLRTLDSTPSFIKRRLRGATVHGILAAALCLDWSELEVWRAVLPLRHVVFASTPLAWLDSLPSLLPASDVDLLTRQLAKFEADWARVESAFAGNMVRSDFLYAWILVNSRTFYHTTPRTERGLPKEDHMALVPVADLFNHGCHDGSCTVAFDAKAYTFTTSRAYQVGEELFICYGRHSDDVLLVEYGFTLGPDLPNPYDETCLDAHLCPLFSTRQKHRLQHAGFWQRYMLDADTPCYRTLTALRILCLPPTHWAAILDGSRDEDLDRDAVDAQLLALLTTYEKDIRRRLLLVNRLGDEATPHQKACIRARWIAVKNLVLANLSRLRS</sequence>
<evidence type="ECO:0000313" key="2">
    <source>
        <dbReference type="EMBL" id="PFH62504.1"/>
    </source>
</evidence>
<dbReference type="OrthoDB" id="441812at2759"/>
<dbReference type="Gene3D" id="3.90.1410.10">
    <property type="entry name" value="set domain protein methyltransferase, domain 1"/>
    <property type="match status" value="1"/>
</dbReference>
<dbReference type="STRING" id="268505.A0A2A9PMQ4"/>
<feature type="domain" description="SET" evidence="1">
    <location>
        <begin position="23"/>
        <end position="231"/>
    </location>
</feature>
<dbReference type="Proteomes" id="UP000037136">
    <property type="component" value="Unassembled WGS sequence"/>
</dbReference>
<comment type="caution">
    <text evidence="2">The sequence shown here is derived from an EMBL/GenBank/DDBJ whole genome shotgun (WGS) entry which is preliminary data.</text>
</comment>
<dbReference type="AlphaFoldDB" id="A0A2A9PMQ4"/>
<dbReference type="InterPro" id="IPR050600">
    <property type="entry name" value="SETD3_SETD6_MTase"/>
</dbReference>
<proteinExistence type="predicted"/>
<name>A0A2A9PMQ4_OPHUN</name>
<reference evidence="2 3" key="2">
    <citation type="journal article" date="2017" name="Sci. Rep.">
        <title>Ant-infecting Ophiocordyceps genomes reveal a high diversity of potential behavioral manipulation genes and a possible major role for enterotoxins.</title>
        <authorList>
            <person name="de Bekker C."/>
            <person name="Ohm R.A."/>
            <person name="Evans H.C."/>
            <person name="Brachmann A."/>
            <person name="Hughes D.P."/>
        </authorList>
    </citation>
    <scope>NUCLEOTIDE SEQUENCE [LARGE SCALE GENOMIC DNA]</scope>
    <source>
        <strain evidence="2 3">SC16a</strain>
    </source>
</reference>
<dbReference type="InterPro" id="IPR046341">
    <property type="entry name" value="SET_dom_sf"/>
</dbReference>
<dbReference type="Pfam" id="PF00856">
    <property type="entry name" value="SET"/>
    <property type="match status" value="1"/>
</dbReference>
<reference evidence="2 3" key="1">
    <citation type="journal article" date="2015" name="BMC Genomics">
        <title>Gene expression during zombie ant biting behavior reflects the complexity underlying fungal parasitic behavioral manipulation.</title>
        <authorList>
            <person name="de Bekker C."/>
            <person name="Ohm R.A."/>
            <person name="Loreto R.G."/>
            <person name="Sebastian A."/>
            <person name="Albert I."/>
            <person name="Merrow M."/>
            <person name="Brachmann A."/>
            <person name="Hughes D.P."/>
        </authorList>
    </citation>
    <scope>NUCLEOTIDE SEQUENCE [LARGE SCALE GENOMIC DNA]</scope>
    <source>
        <strain evidence="2 3">SC16a</strain>
    </source>
</reference>
<dbReference type="PANTHER" id="PTHR13271:SF137">
    <property type="entry name" value="SET DOMAIN-CONTAINING PROTEIN"/>
    <property type="match status" value="1"/>
</dbReference>
<keyword evidence="3" id="KW-1185">Reference proteome</keyword>
<dbReference type="GO" id="GO:0016279">
    <property type="term" value="F:protein-lysine N-methyltransferase activity"/>
    <property type="evidence" value="ECO:0007669"/>
    <property type="project" value="TreeGrafter"/>
</dbReference>
<accession>A0A2A9PMQ4</accession>
<organism evidence="2 3">
    <name type="scientific">Ophiocordyceps unilateralis</name>
    <name type="common">Zombie-ant fungus</name>
    <name type="synonym">Torrubia unilateralis</name>
    <dbReference type="NCBI Taxonomy" id="268505"/>
    <lineage>
        <taxon>Eukaryota</taxon>
        <taxon>Fungi</taxon>
        <taxon>Dikarya</taxon>
        <taxon>Ascomycota</taxon>
        <taxon>Pezizomycotina</taxon>
        <taxon>Sordariomycetes</taxon>
        <taxon>Hypocreomycetidae</taxon>
        <taxon>Hypocreales</taxon>
        <taxon>Ophiocordycipitaceae</taxon>
        <taxon>Ophiocordyceps</taxon>
    </lineage>
</organism>